<keyword evidence="1" id="KW-0862">Zinc</keyword>
<proteinExistence type="predicted"/>
<dbReference type="Gene3D" id="3.40.50.1010">
    <property type="entry name" value="5'-nuclease"/>
    <property type="match status" value="1"/>
</dbReference>
<dbReference type="AlphaFoldDB" id="A0A5B7C0V0"/>
<evidence type="ECO:0000313" key="4">
    <source>
        <dbReference type="EMBL" id="MPA74809.1"/>
    </source>
</evidence>
<dbReference type="InterPro" id="IPR036236">
    <property type="entry name" value="Znf_C2H2_sf"/>
</dbReference>
<evidence type="ECO:0000256" key="1">
    <source>
        <dbReference type="PROSITE-ProRule" id="PRU00042"/>
    </source>
</evidence>
<gene>
    <name evidence="4" type="ORF">Din_044250</name>
</gene>
<dbReference type="SMART" id="SM00355">
    <property type="entry name" value="ZnF_C2H2"/>
    <property type="match status" value="1"/>
</dbReference>
<dbReference type="SUPFAM" id="SSF57667">
    <property type="entry name" value="beta-beta-alpha zinc fingers"/>
    <property type="match status" value="1"/>
</dbReference>
<evidence type="ECO:0000259" key="3">
    <source>
        <dbReference type="PROSITE" id="PS50157"/>
    </source>
</evidence>
<dbReference type="PROSITE" id="PS00028">
    <property type="entry name" value="ZINC_FINGER_C2H2_1"/>
    <property type="match status" value="1"/>
</dbReference>
<dbReference type="EMBL" id="GHES01044250">
    <property type="protein sequence ID" value="MPA74809.1"/>
    <property type="molecule type" value="Transcribed_RNA"/>
</dbReference>
<protein>
    <recommendedName>
        <fullName evidence="3">C2H2-type domain-containing protein</fullName>
    </recommendedName>
</protein>
<evidence type="ECO:0000256" key="2">
    <source>
        <dbReference type="SAM" id="MobiDB-lite"/>
    </source>
</evidence>
<name>A0A5B7C0V0_DAVIN</name>
<accession>A0A5B7C0V0</accession>
<organism evidence="4">
    <name type="scientific">Davidia involucrata</name>
    <name type="common">Dove tree</name>
    <dbReference type="NCBI Taxonomy" id="16924"/>
    <lineage>
        <taxon>Eukaryota</taxon>
        <taxon>Viridiplantae</taxon>
        <taxon>Streptophyta</taxon>
        <taxon>Embryophyta</taxon>
        <taxon>Tracheophyta</taxon>
        <taxon>Spermatophyta</taxon>
        <taxon>Magnoliopsida</taxon>
        <taxon>eudicotyledons</taxon>
        <taxon>Gunneridae</taxon>
        <taxon>Pentapetalae</taxon>
        <taxon>asterids</taxon>
        <taxon>Cornales</taxon>
        <taxon>Nyssaceae</taxon>
        <taxon>Davidia</taxon>
    </lineage>
</organism>
<keyword evidence="1" id="KW-0479">Metal-binding</keyword>
<dbReference type="PANTHER" id="PTHR35744">
    <property type="entry name" value="C2H2-TYPE DOMAIN-CONTAINING PROTEIN"/>
    <property type="match status" value="1"/>
</dbReference>
<reference evidence="4" key="1">
    <citation type="submission" date="2019-08" db="EMBL/GenBank/DDBJ databases">
        <title>Reference gene set and small RNA set construction with multiple tissues from Davidia involucrata Baill.</title>
        <authorList>
            <person name="Yang H."/>
            <person name="Zhou C."/>
            <person name="Li G."/>
            <person name="Wang J."/>
            <person name="Gao P."/>
            <person name="Wang M."/>
            <person name="Wang R."/>
            <person name="Zhao Y."/>
        </authorList>
    </citation>
    <scope>NUCLEOTIDE SEQUENCE</scope>
    <source>
        <tissue evidence="4">Mixed with DoveR01_LX</tissue>
    </source>
</reference>
<dbReference type="GO" id="GO:0008270">
    <property type="term" value="F:zinc ion binding"/>
    <property type="evidence" value="ECO:0007669"/>
    <property type="project" value="UniProtKB-KW"/>
</dbReference>
<feature type="domain" description="C2H2-type" evidence="3">
    <location>
        <begin position="168"/>
        <end position="196"/>
    </location>
</feature>
<dbReference type="CDD" id="cd18725">
    <property type="entry name" value="PIN_LabA-like"/>
    <property type="match status" value="1"/>
</dbReference>
<feature type="region of interest" description="Disordered" evidence="2">
    <location>
        <begin position="414"/>
        <end position="441"/>
    </location>
</feature>
<dbReference type="PANTHER" id="PTHR35744:SF2">
    <property type="entry name" value="OS06G0166200 PROTEIN"/>
    <property type="match status" value="1"/>
</dbReference>
<feature type="compositionally biased region" description="Acidic residues" evidence="2">
    <location>
        <begin position="422"/>
        <end position="441"/>
    </location>
</feature>
<keyword evidence="1" id="KW-0863">Zinc-finger</keyword>
<dbReference type="InterPro" id="IPR013087">
    <property type="entry name" value="Znf_C2H2_type"/>
</dbReference>
<sequence>MNSLCNSVDVLPLKPSSFSSLLLKKSKPHILSYPIKYKTRISLVFKSSSFDLNPPQWQIKASAADPAASPAMSDIHMVRTKEGVYAAKQKKVVVLWDLDNKPPRGPPYQAAMALKQVAQQFGEVVDISAYANRHAFIHLPQWVLGERRERRRLDILERKGVETPSEPYVCSVCGRKCKTNLDLKKHFRQLHERERQKKLNRMRSLKGKKRQRYKERFVDGNHKYEEAARSLITPKVGYGLASELRRAGVFVKTVEDKPQAADWALKRQMQHSMSRGIDWLFLVSDDSDFSDMLRRARESNLGTVVVGDWHRALGRHADLWVPWIDVENGEVSEEDLVPRSRRRSEFMDRDDGSFSITHFDEEINGQENLDSVVDELVGARTDYNGVNISAFSEGEEEEEEEDWVREKMNQEGNVRLRVGQSLDDDDDDDDFSLDSEDDGYF</sequence>
<dbReference type="PROSITE" id="PS50157">
    <property type="entry name" value="ZINC_FINGER_C2H2_2"/>
    <property type="match status" value="1"/>
</dbReference>